<protein>
    <submittedName>
        <fullName evidence="1">Uncharacterized protein</fullName>
    </submittedName>
</protein>
<accession>A0A0P9UTY1</accession>
<dbReference type="PATRIC" id="fig|86176.4.peg.654"/>
<dbReference type="AlphaFoldDB" id="A0A0P9UTY1"/>
<dbReference type="EMBL" id="LJQT01000429">
    <property type="protein sequence ID" value="KPX81416.1"/>
    <property type="molecule type" value="Genomic_DNA"/>
</dbReference>
<proteinExistence type="predicted"/>
<comment type="caution">
    <text evidence="1">The sequence shown here is derived from an EMBL/GenBank/DDBJ whole genome shotgun (WGS) entry which is preliminary data.</text>
</comment>
<reference evidence="1 2" key="1">
    <citation type="submission" date="2015-09" db="EMBL/GenBank/DDBJ databases">
        <title>Genome announcement of multiple Pseudomonas syringae strains.</title>
        <authorList>
            <person name="Thakur S."/>
            <person name="Wang P.W."/>
            <person name="Gong Y."/>
            <person name="Weir B.S."/>
            <person name="Guttman D.S."/>
        </authorList>
    </citation>
    <scope>NUCLEOTIDE SEQUENCE [LARGE SCALE GENOMIC DNA]</scope>
    <source>
        <strain evidence="1 2">ICMP6289</strain>
    </source>
</reference>
<dbReference type="Proteomes" id="UP000050455">
    <property type="component" value="Unassembled WGS sequence"/>
</dbReference>
<evidence type="ECO:0000313" key="2">
    <source>
        <dbReference type="Proteomes" id="UP000050455"/>
    </source>
</evidence>
<evidence type="ECO:0000313" key="1">
    <source>
        <dbReference type="EMBL" id="KPX81416.1"/>
    </source>
</evidence>
<keyword evidence="2" id="KW-1185">Reference proteome</keyword>
<organism evidence="1 2">
    <name type="scientific">Pseudomonas meliae</name>
    <dbReference type="NCBI Taxonomy" id="86176"/>
    <lineage>
        <taxon>Bacteria</taxon>
        <taxon>Pseudomonadati</taxon>
        <taxon>Pseudomonadota</taxon>
        <taxon>Gammaproteobacteria</taxon>
        <taxon>Pseudomonadales</taxon>
        <taxon>Pseudomonadaceae</taxon>
        <taxon>Pseudomonas</taxon>
    </lineage>
</organism>
<sequence length="91" mass="10374">MEFIDAVFYQIHSLSIFSSVYRGRLVANFKKKTILASPPLKQLATPEKSGNSPSISLPPLQQKYRYILIQQLLRRNIRATGHCVQRHCTCG</sequence>
<gene>
    <name evidence="1" type="ORF">ALO64_100345</name>
</gene>
<name>A0A0P9UTY1_9PSED</name>